<reference evidence="17 18" key="1">
    <citation type="submission" date="2018-09" db="EMBL/GenBank/DDBJ databases">
        <title>Mesorhizobium carmichaelinearum sp. nov. isolated from Carmichaelinea spp. root nodules in New Zealand.</title>
        <authorList>
            <person name="De Meyer S.E."/>
        </authorList>
    </citation>
    <scope>NUCLEOTIDE SEQUENCE [LARGE SCALE GENOMIC DNA]</scope>
    <source>
        <strain evidence="17 18">LMG 28313</strain>
    </source>
</reference>
<evidence type="ECO:0000256" key="11">
    <source>
        <dbReference type="ARBA" id="ARBA00022741"/>
    </source>
</evidence>
<keyword evidence="16" id="KW-0675">Receptor</keyword>
<evidence type="ECO:0000256" key="9">
    <source>
        <dbReference type="ARBA" id="ARBA00022679"/>
    </source>
</evidence>
<keyword evidence="13" id="KW-0067">ATP-binding</keyword>
<evidence type="ECO:0000256" key="6">
    <source>
        <dbReference type="ARBA" id="ARBA00022606"/>
    </source>
</evidence>
<dbReference type="NCBIfam" id="TIGR00229">
    <property type="entry name" value="sensory_box"/>
    <property type="match status" value="1"/>
</dbReference>
<keyword evidence="5" id="KW-0597">Phosphoprotein</keyword>
<evidence type="ECO:0000256" key="4">
    <source>
        <dbReference type="ARBA" id="ARBA00022543"/>
    </source>
</evidence>
<evidence type="ECO:0000313" key="17">
    <source>
        <dbReference type="EMBL" id="RJT28669.1"/>
    </source>
</evidence>
<comment type="catalytic activity">
    <reaction evidence="1">
        <text>ATP + protein L-histidine = ADP + protein N-phospho-L-histidine.</text>
        <dbReference type="EC" id="2.7.13.3"/>
    </reaction>
</comment>
<protein>
    <recommendedName>
        <fullName evidence="3">Blue-light-activated histidine kinase</fullName>
        <ecNumber evidence="2">2.7.13.3</ecNumber>
    </recommendedName>
</protein>
<keyword evidence="10" id="KW-0677">Repeat</keyword>
<dbReference type="GO" id="GO:0005524">
    <property type="term" value="F:ATP binding"/>
    <property type="evidence" value="ECO:0007669"/>
    <property type="project" value="UniProtKB-KW"/>
</dbReference>
<evidence type="ECO:0000256" key="14">
    <source>
        <dbReference type="ARBA" id="ARBA00022991"/>
    </source>
</evidence>
<dbReference type="InterPro" id="IPR035965">
    <property type="entry name" value="PAS-like_dom_sf"/>
</dbReference>
<proteinExistence type="predicted"/>
<evidence type="ECO:0000313" key="18">
    <source>
        <dbReference type="Proteomes" id="UP000275530"/>
    </source>
</evidence>
<evidence type="ECO:0000256" key="10">
    <source>
        <dbReference type="ARBA" id="ARBA00022737"/>
    </source>
</evidence>
<dbReference type="Proteomes" id="UP000275530">
    <property type="component" value="Unassembled WGS sequence"/>
</dbReference>
<dbReference type="SMART" id="SM00091">
    <property type="entry name" value="PAS"/>
    <property type="match status" value="1"/>
</dbReference>
<dbReference type="AlphaFoldDB" id="A0A6M7TJ91"/>
<keyword evidence="7" id="KW-0285">Flavoprotein</keyword>
<dbReference type="GO" id="GO:0009881">
    <property type="term" value="F:photoreceptor activity"/>
    <property type="evidence" value="ECO:0007669"/>
    <property type="project" value="UniProtKB-KW"/>
</dbReference>
<dbReference type="EMBL" id="QZXA01000019">
    <property type="protein sequence ID" value="RJT28669.1"/>
    <property type="molecule type" value="Genomic_DNA"/>
</dbReference>
<organism evidence="17 18">
    <name type="scientific">Mesorhizobium jarvisii</name>
    <dbReference type="NCBI Taxonomy" id="1777867"/>
    <lineage>
        <taxon>Bacteria</taxon>
        <taxon>Pseudomonadati</taxon>
        <taxon>Pseudomonadota</taxon>
        <taxon>Alphaproteobacteria</taxon>
        <taxon>Hyphomicrobiales</taxon>
        <taxon>Phyllobacteriaceae</taxon>
        <taxon>Mesorhizobium</taxon>
    </lineage>
</organism>
<dbReference type="EC" id="2.7.13.3" evidence="2"/>
<evidence type="ECO:0000256" key="16">
    <source>
        <dbReference type="ARBA" id="ARBA00023170"/>
    </source>
</evidence>
<dbReference type="Pfam" id="PF07536">
    <property type="entry name" value="HWE_HK"/>
    <property type="match status" value="1"/>
</dbReference>
<dbReference type="InterPro" id="IPR011102">
    <property type="entry name" value="Sig_transdc_His_kinase_HWE"/>
</dbReference>
<dbReference type="PANTHER" id="PTHR41523">
    <property type="entry name" value="TWO-COMPONENT SYSTEM SENSOR PROTEIN"/>
    <property type="match status" value="1"/>
</dbReference>
<accession>A0A6M7TJ91</accession>
<dbReference type="SMART" id="SM00086">
    <property type="entry name" value="PAC"/>
    <property type="match status" value="1"/>
</dbReference>
<dbReference type="GO" id="GO:0006355">
    <property type="term" value="P:regulation of DNA-templated transcription"/>
    <property type="evidence" value="ECO:0007669"/>
    <property type="project" value="InterPro"/>
</dbReference>
<dbReference type="InterPro" id="IPR000014">
    <property type="entry name" value="PAS"/>
</dbReference>
<evidence type="ECO:0000256" key="8">
    <source>
        <dbReference type="ARBA" id="ARBA00022643"/>
    </source>
</evidence>
<keyword evidence="4" id="KW-0600">Photoreceptor protein</keyword>
<sequence>MTEIVAATATNNEKQSATADARLAAIVDSSFDAIISKDLTSIITSWNLAAERMFGYTAEEAVGQSILMLIPDHLKSEETEIISRVRGGHRVASYETTRRRKDGALISVSLTVSPIKNANGEIVGASKIARDISAAKESERRIRLLMREVNHRVKNQFAVILSMVRETSKRSSDPREFEELIRARIMALSRSHDLLVTSEWAGASLFDLIQEHLKPFGREEQILLSGPVLTLQSNAVQNLGMAFHELGTNSSKYGALGSEDGQVEITWTIGSSAQGSGTQDLGAKDLGAKDLGRSVGASGGRDFQLLWTETSTPRPDDKGDESARKGFGTVVLQRVAPQSLGGSAQLERSPGRLSWRLSAPLASIIVPQAGIEGDDGAALGFGI</sequence>
<dbReference type="PANTHER" id="PTHR41523:SF8">
    <property type="entry name" value="ETHYLENE RESPONSE SENSOR PROTEIN"/>
    <property type="match status" value="1"/>
</dbReference>
<evidence type="ECO:0000256" key="3">
    <source>
        <dbReference type="ARBA" id="ARBA00021740"/>
    </source>
</evidence>
<dbReference type="Pfam" id="PF00989">
    <property type="entry name" value="PAS"/>
    <property type="match status" value="1"/>
</dbReference>
<dbReference type="Gene3D" id="3.30.450.20">
    <property type="entry name" value="PAS domain"/>
    <property type="match status" value="1"/>
</dbReference>
<gene>
    <name evidence="17" type="ORF">D3242_31270</name>
</gene>
<evidence type="ECO:0000256" key="2">
    <source>
        <dbReference type="ARBA" id="ARBA00012438"/>
    </source>
</evidence>
<comment type="caution">
    <text evidence="17">The sequence shown here is derived from an EMBL/GenBank/DDBJ whole genome shotgun (WGS) entry which is preliminary data.</text>
</comment>
<keyword evidence="18" id="KW-1185">Reference proteome</keyword>
<evidence type="ECO:0000256" key="1">
    <source>
        <dbReference type="ARBA" id="ARBA00000085"/>
    </source>
</evidence>
<dbReference type="PROSITE" id="PS50112">
    <property type="entry name" value="PAS"/>
    <property type="match status" value="1"/>
</dbReference>
<dbReference type="GO" id="GO:0004673">
    <property type="term" value="F:protein histidine kinase activity"/>
    <property type="evidence" value="ECO:0007669"/>
    <property type="project" value="UniProtKB-EC"/>
</dbReference>
<dbReference type="InterPro" id="IPR013767">
    <property type="entry name" value="PAS_fold"/>
</dbReference>
<evidence type="ECO:0000256" key="12">
    <source>
        <dbReference type="ARBA" id="ARBA00022777"/>
    </source>
</evidence>
<dbReference type="CDD" id="cd00130">
    <property type="entry name" value="PAS"/>
    <property type="match status" value="1"/>
</dbReference>
<keyword evidence="9" id="KW-0808">Transferase</keyword>
<keyword evidence="15" id="KW-0843">Virulence</keyword>
<evidence type="ECO:0000256" key="13">
    <source>
        <dbReference type="ARBA" id="ARBA00022840"/>
    </source>
</evidence>
<keyword evidence="12" id="KW-0418">Kinase</keyword>
<keyword evidence="11" id="KW-0547">Nucleotide-binding</keyword>
<keyword evidence="8" id="KW-0288">FMN</keyword>
<evidence type="ECO:0000256" key="7">
    <source>
        <dbReference type="ARBA" id="ARBA00022630"/>
    </source>
</evidence>
<dbReference type="SMART" id="SM00911">
    <property type="entry name" value="HWE_HK"/>
    <property type="match status" value="1"/>
</dbReference>
<name>A0A6M7TJ91_9HYPH</name>
<keyword evidence="6" id="KW-0716">Sensory transduction</keyword>
<dbReference type="PROSITE" id="PS50113">
    <property type="entry name" value="PAC"/>
    <property type="match status" value="1"/>
</dbReference>
<dbReference type="InterPro" id="IPR001610">
    <property type="entry name" value="PAC"/>
</dbReference>
<evidence type="ECO:0000256" key="15">
    <source>
        <dbReference type="ARBA" id="ARBA00023026"/>
    </source>
</evidence>
<keyword evidence="14" id="KW-0157">Chromophore</keyword>
<dbReference type="InterPro" id="IPR000700">
    <property type="entry name" value="PAS-assoc_C"/>
</dbReference>
<evidence type="ECO:0000256" key="5">
    <source>
        <dbReference type="ARBA" id="ARBA00022553"/>
    </source>
</evidence>
<dbReference type="SUPFAM" id="SSF55785">
    <property type="entry name" value="PYP-like sensor domain (PAS domain)"/>
    <property type="match status" value="1"/>
</dbReference>